<evidence type="ECO:0000313" key="10">
    <source>
        <dbReference type="EMBL" id="KAF7363318.1"/>
    </source>
</evidence>
<name>A0A8H6YLD9_9AGAR</name>
<feature type="region of interest" description="Disordered" evidence="9">
    <location>
        <begin position="575"/>
        <end position="598"/>
    </location>
</feature>
<dbReference type="PANTHER" id="PTHR11618:SF4">
    <property type="entry name" value="TRANSCRIPTION FACTOR IIIB 90 KDA SUBUNIT"/>
    <property type="match status" value="1"/>
</dbReference>
<feature type="region of interest" description="Disordered" evidence="9">
    <location>
        <begin position="478"/>
        <end position="510"/>
    </location>
</feature>
<dbReference type="GO" id="GO:0000126">
    <property type="term" value="C:transcription factor TFIIIB complex"/>
    <property type="evidence" value="ECO:0007669"/>
    <property type="project" value="TreeGrafter"/>
</dbReference>
<dbReference type="GO" id="GO:0070897">
    <property type="term" value="P:transcription preinitiation complex assembly"/>
    <property type="evidence" value="ECO:0007669"/>
    <property type="project" value="InterPro"/>
</dbReference>
<dbReference type="GO" id="GO:0097550">
    <property type="term" value="C:transcription preinitiation complex"/>
    <property type="evidence" value="ECO:0007669"/>
    <property type="project" value="TreeGrafter"/>
</dbReference>
<reference evidence="10" key="1">
    <citation type="submission" date="2020-05" db="EMBL/GenBank/DDBJ databases">
        <title>Mycena genomes resolve the evolution of fungal bioluminescence.</title>
        <authorList>
            <person name="Tsai I.J."/>
        </authorList>
    </citation>
    <scope>NUCLEOTIDE SEQUENCE</scope>
    <source>
        <strain evidence="10">160909Yilan</strain>
    </source>
</reference>
<dbReference type="SUPFAM" id="SSF47954">
    <property type="entry name" value="Cyclin-like"/>
    <property type="match status" value="1"/>
</dbReference>
<dbReference type="InterPro" id="IPR000812">
    <property type="entry name" value="TFIIB"/>
</dbReference>
<keyword evidence="3" id="KW-0479">Metal-binding</keyword>
<dbReference type="AlphaFoldDB" id="A0A8H6YLD9"/>
<evidence type="ECO:0000256" key="7">
    <source>
        <dbReference type="ARBA" id="ARBA00023163"/>
    </source>
</evidence>
<accession>A0A8H6YLD9</accession>
<dbReference type="GO" id="GO:0000995">
    <property type="term" value="F:RNA polymerase III general transcription initiation factor activity"/>
    <property type="evidence" value="ECO:0007669"/>
    <property type="project" value="TreeGrafter"/>
</dbReference>
<keyword evidence="7" id="KW-0804">Transcription</keyword>
<sequence length="598" mass="64894">MPAPCKYCGAPTVVDDAGVVCTSCAELAEPSLVVLASDIDYPTTTTYDGWIPVAPKALKTGRNRYLSGQGKELRDGKNLDEMHWFIKNLARAAFVSGTTERAYNLFEKAMKSGQYRWGRTAKLVAGACISIALRQSGRPDMFPDLALLLGQKVTSLTRAFSSVISVLKIQPGDLPSSAPKSHVSILQSHLSAAIEGSIDSQLPSSLITAVKPLSVSAILATAASLSDLLASSIPPTALAHLPVSATACAVLMWAIEAETRTPLSQLGELAAFLGSRVNVRKPLVMSRYKAIQDELNQRIDKIDWLDHYEPNSGKCGRAKISRRLVVARGLKAVIESERECRRNALDRTGKTATHPEGGESDSDADPQPARPRKRRRLHALQDATRFLLNPLSGPLPASFLAPSSHSTLSLPTYLLTSSLSVRRETLPSRLQLLSAARGGVGPDEIHDDELFDDGELEKIIRTDEHEIAELRTIFDWPEGGDVEEAQEAPARSKPRKRASAAKDAPKPTTSSRLNAAAVACFFADEKTDEDNEFGSLLRLDDVDHGKDSEFIIATEGDDTGAFIGLPRMLVDSFAEEDDEDEDALFPNPSSDDRYAQEI</sequence>
<evidence type="ECO:0000256" key="8">
    <source>
        <dbReference type="ARBA" id="ARBA00023242"/>
    </source>
</evidence>
<dbReference type="InterPro" id="IPR036915">
    <property type="entry name" value="Cyclin-like_sf"/>
</dbReference>
<dbReference type="GO" id="GO:0005634">
    <property type="term" value="C:nucleus"/>
    <property type="evidence" value="ECO:0007669"/>
    <property type="project" value="UniProtKB-SubCell"/>
</dbReference>
<evidence type="ECO:0000256" key="1">
    <source>
        <dbReference type="ARBA" id="ARBA00004123"/>
    </source>
</evidence>
<dbReference type="Gene3D" id="1.10.472.10">
    <property type="entry name" value="Cyclin-like"/>
    <property type="match status" value="1"/>
</dbReference>
<evidence type="ECO:0000256" key="9">
    <source>
        <dbReference type="SAM" id="MobiDB-lite"/>
    </source>
</evidence>
<dbReference type="GO" id="GO:0008270">
    <property type="term" value="F:zinc ion binding"/>
    <property type="evidence" value="ECO:0007669"/>
    <property type="project" value="UniProtKB-KW"/>
</dbReference>
<keyword evidence="8" id="KW-0539">Nucleus</keyword>
<protein>
    <submittedName>
        <fullName evidence="10">Uncharacterized protein</fullName>
    </submittedName>
</protein>
<comment type="caution">
    <text evidence="10">The sequence shown here is derived from an EMBL/GenBank/DDBJ whole genome shotgun (WGS) entry which is preliminary data.</text>
</comment>
<dbReference type="CDD" id="cd00043">
    <property type="entry name" value="CYCLIN_SF"/>
    <property type="match status" value="1"/>
</dbReference>
<evidence type="ECO:0000256" key="4">
    <source>
        <dbReference type="ARBA" id="ARBA00022771"/>
    </source>
</evidence>
<feature type="region of interest" description="Disordered" evidence="9">
    <location>
        <begin position="343"/>
        <end position="374"/>
    </location>
</feature>
<comment type="similarity">
    <text evidence="2">Belongs to the TFIIB family.</text>
</comment>
<keyword evidence="11" id="KW-1185">Reference proteome</keyword>
<evidence type="ECO:0000313" key="11">
    <source>
        <dbReference type="Proteomes" id="UP000623467"/>
    </source>
</evidence>
<dbReference type="GO" id="GO:0001006">
    <property type="term" value="F:RNA polymerase III type 3 promoter sequence-specific DNA binding"/>
    <property type="evidence" value="ECO:0007669"/>
    <property type="project" value="TreeGrafter"/>
</dbReference>
<evidence type="ECO:0000256" key="6">
    <source>
        <dbReference type="ARBA" id="ARBA00023015"/>
    </source>
</evidence>
<proteinExistence type="inferred from homology"/>
<dbReference type="EMBL" id="JACAZH010000007">
    <property type="protein sequence ID" value="KAF7363318.1"/>
    <property type="molecule type" value="Genomic_DNA"/>
</dbReference>
<dbReference type="PANTHER" id="PTHR11618">
    <property type="entry name" value="TRANSCRIPTION INITIATION FACTOR IIB-RELATED"/>
    <property type="match status" value="1"/>
</dbReference>
<gene>
    <name evidence="10" type="ORF">MSAN_00987200</name>
</gene>
<evidence type="ECO:0000256" key="3">
    <source>
        <dbReference type="ARBA" id="ARBA00022723"/>
    </source>
</evidence>
<dbReference type="OrthoDB" id="2527864at2759"/>
<organism evidence="10 11">
    <name type="scientific">Mycena sanguinolenta</name>
    <dbReference type="NCBI Taxonomy" id="230812"/>
    <lineage>
        <taxon>Eukaryota</taxon>
        <taxon>Fungi</taxon>
        <taxon>Dikarya</taxon>
        <taxon>Basidiomycota</taxon>
        <taxon>Agaricomycotina</taxon>
        <taxon>Agaricomycetes</taxon>
        <taxon>Agaricomycetidae</taxon>
        <taxon>Agaricales</taxon>
        <taxon>Marasmiineae</taxon>
        <taxon>Mycenaceae</taxon>
        <taxon>Mycena</taxon>
    </lineage>
</organism>
<keyword evidence="5" id="KW-0862">Zinc</keyword>
<keyword evidence="6" id="KW-0805">Transcription regulation</keyword>
<keyword evidence="4" id="KW-0863">Zinc-finger</keyword>
<evidence type="ECO:0000256" key="5">
    <source>
        <dbReference type="ARBA" id="ARBA00022833"/>
    </source>
</evidence>
<comment type="subcellular location">
    <subcellularLocation>
        <location evidence="1">Nucleus</location>
    </subcellularLocation>
</comment>
<evidence type="ECO:0000256" key="2">
    <source>
        <dbReference type="ARBA" id="ARBA00010857"/>
    </source>
</evidence>
<dbReference type="Proteomes" id="UP000623467">
    <property type="component" value="Unassembled WGS sequence"/>
</dbReference>